<dbReference type="InterPro" id="IPR058163">
    <property type="entry name" value="LysR-type_TF_proteobact-type"/>
</dbReference>
<evidence type="ECO:0000256" key="3">
    <source>
        <dbReference type="ARBA" id="ARBA00023125"/>
    </source>
</evidence>
<keyword evidence="4" id="KW-0804">Transcription</keyword>
<comment type="caution">
    <text evidence="6">The sequence shown here is derived from an EMBL/GenBank/DDBJ whole genome shotgun (WGS) entry which is preliminary data.</text>
</comment>
<dbReference type="InterPro" id="IPR036388">
    <property type="entry name" value="WH-like_DNA-bd_sf"/>
</dbReference>
<dbReference type="Pfam" id="PF00126">
    <property type="entry name" value="HTH_1"/>
    <property type="match status" value="1"/>
</dbReference>
<evidence type="ECO:0000313" key="6">
    <source>
        <dbReference type="EMBL" id="SCC78994.1"/>
    </source>
</evidence>
<evidence type="ECO:0000256" key="1">
    <source>
        <dbReference type="ARBA" id="ARBA00009437"/>
    </source>
</evidence>
<dbReference type="InterPro" id="IPR036390">
    <property type="entry name" value="WH_DNA-bd_sf"/>
</dbReference>
<keyword evidence="7" id="KW-1185">Reference proteome</keyword>
<feature type="domain" description="HTH lysR-type" evidence="5">
    <location>
        <begin position="12"/>
        <end position="69"/>
    </location>
</feature>
<accession>A0ABY0K5F1</accession>
<evidence type="ECO:0000313" key="7">
    <source>
        <dbReference type="Proteomes" id="UP000182800"/>
    </source>
</evidence>
<dbReference type="SUPFAM" id="SSF53850">
    <property type="entry name" value="Periplasmic binding protein-like II"/>
    <property type="match status" value="1"/>
</dbReference>
<keyword evidence="3" id="KW-0238">DNA-binding</keyword>
<dbReference type="CDD" id="cd08432">
    <property type="entry name" value="PBP2_GcdR_TrpI_HvrB_AmpR_like"/>
    <property type="match status" value="1"/>
</dbReference>
<dbReference type="PRINTS" id="PR00039">
    <property type="entry name" value="HTHLYSR"/>
</dbReference>
<evidence type="ECO:0000259" key="5">
    <source>
        <dbReference type="PROSITE" id="PS50931"/>
    </source>
</evidence>
<dbReference type="Gene3D" id="3.40.190.10">
    <property type="entry name" value="Periplasmic binding protein-like II"/>
    <property type="match status" value="2"/>
</dbReference>
<gene>
    <name evidence="6" type="ORF">GA0071312_0610</name>
</gene>
<dbReference type="PANTHER" id="PTHR30537">
    <property type="entry name" value="HTH-TYPE TRANSCRIPTIONAL REGULATOR"/>
    <property type="match status" value="1"/>
</dbReference>
<dbReference type="InterPro" id="IPR005119">
    <property type="entry name" value="LysR_subst-bd"/>
</dbReference>
<comment type="similarity">
    <text evidence="1">Belongs to the LysR transcriptional regulatory family.</text>
</comment>
<dbReference type="SUPFAM" id="SSF46785">
    <property type="entry name" value="Winged helix' DNA-binding domain"/>
    <property type="match status" value="1"/>
</dbReference>
<proteinExistence type="inferred from homology"/>
<dbReference type="Pfam" id="PF03466">
    <property type="entry name" value="LysR_substrate"/>
    <property type="match status" value="1"/>
</dbReference>
<name>A0ABY0K5F1_9HYPH</name>
<dbReference type="Gene3D" id="1.10.10.10">
    <property type="entry name" value="Winged helix-like DNA-binding domain superfamily/Winged helix DNA-binding domain"/>
    <property type="match status" value="1"/>
</dbReference>
<dbReference type="RefSeq" id="WP_074443563.1">
    <property type="nucleotide sequence ID" value="NZ_FMBM01000001.1"/>
</dbReference>
<protein>
    <submittedName>
        <fullName evidence="6">Transcriptional regulator, LysR family</fullName>
    </submittedName>
</protein>
<reference evidence="6 7" key="1">
    <citation type="submission" date="2016-08" db="EMBL/GenBank/DDBJ databases">
        <authorList>
            <person name="Varghese N."/>
            <person name="Submissions Spin"/>
        </authorList>
    </citation>
    <scope>NUCLEOTIDE SEQUENCE [LARGE SCALE GENOMIC DNA]</scope>
    <source>
        <strain evidence="6 7">HL-109</strain>
    </source>
</reference>
<dbReference type="PANTHER" id="PTHR30537:SF26">
    <property type="entry name" value="GLYCINE CLEAVAGE SYSTEM TRANSCRIPTIONAL ACTIVATOR"/>
    <property type="match status" value="1"/>
</dbReference>
<evidence type="ECO:0000256" key="4">
    <source>
        <dbReference type="ARBA" id="ARBA00023163"/>
    </source>
</evidence>
<dbReference type="Proteomes" id="UP000182800">
    <property type="component" value="Unassembled WGS sequence"/>
</dbReference>
<dbReference type="EMBL" id="FMBM01000001">
    <property type="protein sequence ID" value="SCC78994.1"/>
    <property type="molecule type" value="Genomic_DNA"/>
</dbReference>
<keyword evidence="2" id="KW-0805">Transcription regulation</keyword>
<dbReference type="PROSITE" id="PS50931">
    <property type="entry name" value="HTH_LYSR"/>
    <property type="match status" value="1"/>
</dbReference>
<sequence>MPSKRRPTSPIPPLNWLRAFEAAARHVSFKMAAQELNVTPAAISQQIKLLEDYFDIKLFERRARSLALTRIGALSAPLLSKALLDISRACEVIAHDTRRDWLVVTAPLSFCMKWLVPRLERFQERYPDIEVRIDATDELLDLRHGQADIGIRYGKGNYPGLHVTPLMSGAYHAVVSPRLLQKRDGLDDISQLQNFALIHTDWRGGRDAVPNWSMWLQAAGIRHPHAERGHHFANEMMAIEAAISELGIALVSRANVEEDLAAGRLVSVLDNHHMKQADFRYFLVRGPVSNDPVNVDILHAWICAEAGAAEG</sequence>
<organism evidence="6 7">
    <name type="scientific">Saliniramus fredricksonii</name>
    <dbReference type="NCBI Taxonomy" id="1653334"/>
    <lineage>
        <taxon>Bacteria</taxon>
        <taxon>Pseudomonadati</taxon>
        <taxon>Pseudomonadota</taxon>
        <taxon>Alphaproteobacteria</taxon>
        <taxon>Hyphomicrobiales</taxon>
        <taxon>Salinarimonadaceae</taxon>
        <taxon>Saliniramus</taxon>
    </lineage>
</organism>
<evidence type="ECO:0000256" key="2">
    <source>
        <dbReference type="ARBA" id="ARBA00023015"/>
    </source>
</evidence>
<dbReference type="InterPro" id="IPR000847">
    <property type="entry name" value="LysR_HTH_N"/>
</dbReference>